<dbReference type="Proteomes" id="UP000823872">
    <property type="component" value="Chromosome B3"/>
</dbReference>
<keyword evidence="8" id="KW-1185">Reference proteome</keyword>
<dbReference type="NCBIfam" id="TIGR02727">
    <property type="entry name" value="MTHFS_bact"/>
    <property type="match status" value="1"/>
</dbReference>
<evidence type="ECO:0000256" key="6">
    <source>
        <dbReference type="SAM" id="MobiDB-lite"/>
    </source>
</evidence>
<protein>
    <recommendedName>
        <fullName evidence="5">5-formyltetrahydrofolate cyclo-ligase</fullName>
        <ecNumber evidence="5">6.3.3.2</ecNumber>
    </recommendedName>
</protein>
<evidence type="ECO:0000256" key="5">
    <source>
        <dbReference type="ARBA" id="ARBA00038966"/>
    </source>
</evidence>
<proteinExistence type="inferred from homology"/>
<feature type="region of interest" description="Disordered" evidence="6">
    <location>
        <begin position="1"/>
        <end position="264"/>
    </location>
</feature>
<reference evidence="7" key="2">
    <citation type="submission" date="2025-08" db="UniProtKB">
        <authorList>
            <consortium name="Ensembl"/>
        </authorList>
    </citation>
    <scope>IDENTIFICATION</scope>
    <source>
        <strain evidence="7">breed Abyssinian</strain>
    </source>
</reference>
<feature type="compositionally biased region" description="Low complexity" evidence="6">
    <location>
        <begin position="169"/>
        <end position="180"/>
    </location>
</feature>
<dbReference type="Gene3D" id="3.40.50.10420">
    <property type="entry name" value="NagB/RpiA/CoA transferase-like"/>
    <property type="match status" value="1"/>
</dbReference>
<dbReference type="InterPro" id="IPR024185">
    <property type="entry name" value="FTHF_cligase-like_sf"/>
</dbReference>
<feature type="compositionally biased region" description="Basic residues" evidence="6">
    <location>
        <begin position="284"/>
        <end position="295"/>
    </location>
</feature>
<keyword evidence="2" id="KW-0547">Nucleotide-binding</keyword>
<name>A0ABI7ZH22_FELCA</name>
<keyword evidence="3" id="KW-0067">ATP-binding</keyword>
<comment type="catalytic activity">
    <reaction evidence="4">
        <text>(6S)-5-formyl-5,6,7,8-tetrahydrofolate + ATP = (6R)-5,10-methenyltetrahydrofolate + ADP + phosphate</text>
        <dbReference type="Rhea" id="RHEA:10488"/>
        <dbReference type="ChEBI" id="CHEBI:30616"/>
        <dbReference type="ChEBI" id="CHEBI:43474"/>
        <dbReference type="ChEBI" id="CHEBI:57455"/>
        <dbReference type="ChEBI" id="CHEBI:57457"/>
        <dbReference type="ChEBI" id="CHEBI:456216"/>
        <dbReference type="EC" id="6.3.3.2"/>
    </reaction>
</comment>
<evidence type="ECO:0000313" key="8">
    <source>
        <dbReference type="Proteomes" id="UP000823872"/>
    </source>
</evidence>
<dbReference type="Ensembl" id="ENSFCTT00005063724.1">
    <property type="protein sequence ID" value="ENSFCTP00005046365.1"/>
    <property type="gene ID" value="ENSFCTG00005022268.1"/>
</dbReference>
<comment type="similarity">
    <text evidence="1">Belongs to the 5-formyltetrahydrofolate cyclo-ligase family.</text>
</comment>
<dbReference type="Pfam" id="PF01812">
    <property type="entry name" value="5-FTHF_cyc-lig"/>
    <property type="match status" value="1"/>
</dbReference>
<dbReference type="PANTHER" id="PTHR23407">
    <property type="entry name" value="ATPASE INHIBITOR/5-FORMYLTETRAHYDROFOLATE CYCLO-LIGASE"/>
    <property type="match status" value="1"/>
</dbReference>
<evidence type="ECO:0000313" key="7">
    <source>
        <dbReference type="Ensembl" id="ENSFCTP00005046365.1"/>
    </source>
</evidence>
<dbReference type="SUPFAM" id="SSF100950">
    <property type="entry name" value="NagB/RpiA/CoA transferase-like"/>
    <property type="match status" value="1"/>
</dbReference>
<sequence>RKVHSPESRLAPLSPRPRWARAARAAGATRPLALGQGGRKSRLPRAALSPDNSRPPATLLRSPQRAQTPPPPAPGCTDPSRGLHRARTLPWTASCSEPHPVPRRPRTPPPPPGSPPSPDPPLGRAEPGYWREAGGGLGAGSRRPGSGDEHRGGAGPRDGGGDGREQRQAEPAGRAEAASAGDERRGAAASVPPLGPEGARPRGPPAQRAAPLTERPCASGLAALRRRRPRRARRHGRAYAPAGAIRTLPPLPGACTSPPRVPGPPPGRAHVPLTCRQDYPGRAHAPKPGRPRARARFSGGAHDPPTGPLTKRGSRAEEGQGGGGWRPAEVIAHSQYQKSKRISIFLSMQDEVETEEIIRDIFRQGKTCFVPRYRFQNSHMDMLRLTSPDEISLLPRTSWNILQPGEDEVREEALSTGGLDLIFVPGLGFDKHGNRLGRGKGYYDSYLTRCLQQRDSKPYTVALAFREQMCPRVPVDEHDVRVDEVLYEDST</sequence>
<dbReference type="GeneTree" id="ENSGT00390000017791"/>
<dbReference type="InterPro" id="IPR037171">
    <property type="entry name" value="NagB/RpiA_transferase-like"/>
</dbReference>
<feature type="compositionally biased region" description="Low complexity" evidence="6">
    <location>
        <begin position="9"/>
        <end position="34"/>
    </location>
</feature>
<organism evidence="7 8">
    <name type="scientific">Felis catus</name>
    <name type="common">Cat</name>
    <name type="synonym">Felis silvestris catus</name>
    <dbReference type="NCBI Taxonomy" id="9685"/>
    <lineage>
        <taxon>Eukaryota</taxon>
        <taxon>Metazoa</taxon>
        <taxon>Chordata</taxon>
        <taxon>Craniata</taxon>
        <taxon>Vertebrata</taxon>
        <taxon>Euteleostomi</taxon>
        <taxon>Mammalia</taxon>
        <taxon>Eutheria</taxon>
        <taxon>Laurasiatheria</taxon>
        <taxon>Carnivora</taxon>
        <taxon>Feliformia</taxon>
        <taxon>Felidae</taxon>
        <taxon>Felinae</taxon>
        <taxon>Felis</taxon>
    </lineage>
</organism>
<dbReference type="EC" id="6.3.3.2" evidence="5"/>
<dbReference type="PANTHER" id="PTHR23407:SF1">
    <property type="entry name" value="5-FORMYLTETRAHYDROFOLATE CYCLO-LIGASE"/>
    <property type="match status" value="1"/>
</dbReference>
<dbReference type="InterPro" id="IPR002698">
    <property type="entry name" value="FTHF_cligase"/>
</dbReference>
<reference evidence="7 8" key="1">
    <citation type="submission" date="2021-02" db="EMBL/GenBank/DDBJ databases">
        <title>Safari Cat Assemblies.</title>
        <authorList>
            <person name="Bredemeyer K.R."/>
            <person name="Murphy W.J."/>
        </authorList>
    </citation>
    <scope>NUCLEOTIDE SEQUENCE [LARGE SCALE GENOMIC DNA]</scope>
</reference>
<evidence type="ECO:0000256" key="2">
    <source>
        <dbReference type="ARBA" id="ARBA00022741"/>
    </source>
</evidence>
<evidence type="ECO:0000256" key="3">
    <source>
        <dbReference type="ARBA" id="ARBA00022840"/>
    </source>
</evidence>
<feature type="compositionally biased region" description="Pro residues" evidence="6">
    <location>
        <begin position="107"/>
        <end position="121"/>
    </location>
</feature>
<feature type="compositionally biased region" description="Basic residues" evidence="6">
    <location>
        <begin position="224"/>
        <end position="237"/>
    </location>
</feature>
<reference evidence="7" key="3">
    <citation type="submission" date="2025-09" db="UniProtKB">
        <authorList>
            <consortium name="Ensembl"/>
        </authorList>
    </citation>
    <scope>IDENTIFICATION</scope>
    <source>
        <strain evidence="7">breed Abyssinian</strain>
    </source>
</reference>
<gene>
    <name evidence="7" type="primary">SNRNP70</name>
</gene>
<accession>A0ABI7ZH22</accession>
<evidence type="ECO:0000256" key="4">
    <source>
        <dbReference type="ARBA" id="ARBA00036539"/>
    </source>
</evidence>
<feature type="compositionally biased region" description="Basic and acidic residues" evidence="6">
    <location>
        <begin position="159"/>
        <end position="168"/>
    </location>
</feature>
<evidence type="ECO:0000256" key="1">
    <source>
        <dbReference type="ARBA" id="ARBA00010638"/>
    </source>
</evidence>
<feature type="region of interest" description="Disordered" evidence="6">
    <location>
        <begin position="280"/>
        <end position="324"/>
    </location>
</feature>